<dbReference type="InterPro" id="IPR023214">
    <property type="entry name" value="HAD_sf"/>
</dbReference>
<reference evidence="2 3" key="1">
    <citation type="submission" date="2013-09" db="EMBL/GenBank/DDBJ databases">
        <title>Corchorus capsularis genome sequencing.</title>
        <authorList>
            <person name="Alam M."/>
            <person name="Haque M.S."/>
            <person name="Islam M.S."/>
            <person name="Emdad E.M."/>
            <person name="Islam M.M."/>
            <person name="Ahmed B."/>
            <person name="Halim A."/>
            <person name="Hossen Q.M.M."/>
            <person name="Hossain M.Z."/>
            <person name="Ahmed R."/>
            <person name="Khan M.M."/>
            <person name="Islam R."/>
            <person name="Rashid M.M."/>
            <person name="Khan S.A."/>
            <person name="Rahman M.S."/>
            <person name="Alam M."/>
        </authorList>
    </citation>
    <scope>NUCLEOTIDE SEQUENCE [LARGE SCALE GENOMIC DNA]</scope>
    <source>
        <strain evidence="3">cv. CVL-1</strain>
        <tissue evidence="2">Whole seedling</tissue>
    </source>
</reference>
<keyword evidence="3" id="KW-1185">Reference proteome</keyword>
<organism evidence="2 3">
    <name type="scientific">Corchorus capsularis</name>
    <name type="common">Jute</name>
    <dbReference type="NCBI Taxonomy" id="210143"/>
    <lineage>
        <taxon>Eukaryota</taxon>
        <taxon>Viridiplantae</taxon>
        <taxon>Streptophyta</taxon>
        <taxon>Embryophyta</taxon>
        <taxon>Tracheophyta</taxon>
        <taxon>Spermatophyta</taxon>
        <taxon>Magnoliopsida</taxon>
        <taxon>eudicotyledons</taxon>
        <taxon>Gunneridae</taxon>
        <taxon>Pentapetalae</taxon>
        <taxon>rosids</taxon>
        <taxon>malvids</taxon>
        <taxon>Malvales</taxon>
        <taxon>Malvaceae</taxon>
        <taxon>Grewioideae</taxon>
        <taxon>Apeibeae</taxon>
        <taxon>Corchorus</taxon>
    </lineage>
</organism>
<comment type="caution">
    <text evidence="2">The sequence shown here is derived from an EMBL/GenBank/DDBJ whole genome shotgun (WGS) entry which is preliminary data.</text>
</comment>
<accession>A0A1R3IWG0</accession>
<dbReference type="SUPFAM" id="SSF56784">
    <property type="entry name" value="HAD-like"/>
    <property type="match status" value="1"/>
</dbReference>
<evidence type="ECO:0000313" key="2">
    <source>
        <dbReference type="EMBL" id="OMO86918.1"/>
    </source>
</evidence>
<dbReference type="Proteomes" id="UP000188268">
    <property type="component" value="Unassembled WGS sequence"/>
</dbReference>
<proteinExistence type="predicted"/>
<sequence length="63" mass="7319">MEGKYVKDLFEMGRDLGKVVIVDDNANAYSLQPENAIPRWPFVKDGEDIDLKMLVKVFEWCEL</sequence>
<feature type="domain" description="FCP1 homology" evidence="1">
    <location>
        <begin position="1"/>
        <end position="61"/>
    </location>
</feature>
<dbReference type="AlphaFoldDB" id="A0A1R3IWG0"/>
<name>A0A1R3IWG0_COCAP</name>
<dbReference type="InterPro" id="IPR036412">
    <property type="entry name" value="HAD-like_sf"/>
</dbReference>
<dbReference type="Pfam" id="PF03031">
    <property type="entry name" value="NIF"/>
    <property type="match status" value="1"/>
</dbReference>
<protein>
    <submittedName>
        <fullName evidence="2">NLI interacting factor</fullName>
    </submittedName>
</protein>
<evidence type="ECO:0000259" key="1">
    <source>
        <dbReference type="PROSITE" id="PS50969"/>
    </source>
</evidence>
<dbReference type="OrthoDB" id="1722455at2759"/>
<dbReference type="InterPro" id="IPR004274">
    <property type="entry name" value="FCP1_dom"/>
</dbReference>
<evidence type="ECO:0000313" key="3">
    <source>
        <dbReference type="Proteomes" id="UP000188268"/>
    </source>
</evidence>
<dbReference type="STRING" id="210143.A0A1R3IWG0"/>
<dbReference type="Gene3D" id="3.40.50.1000">
    <property type="entry name" value="HAD superfamily/HAD-like"/>
    <property type="match status" value="1"/>
</dbReference>
<dbReference type="PROSITE" id="PS50969">
    <property type="entry name" value="FCP1"/>
    <property type="match status" value="1"/>
</dbReference>
<dbReference type="Gramene" id="OMO86918">
    <property type="protein sequence ID" value="OMO86918"/>
    <property type="gene ID" value="CCACVL1_09384"/>
</dbReference>
<gene>
    <name evidence="2" type="ORF">CCACVL1_09384</name>
</gene>
<dbReference type="EMBL" id="AWWV01009365">
    <property type="protein sequence ID" value="OMO86918.1"/>
    <property type="molecule type" value="Genomic_DNA"/>
</dbReference>